<dbReference type="Pfam" id="PF01602">
    <property type="entry name" value="Adaptin_N"/>
    <property type="match status" value="1"/>
</dbReference>
<feature type="region of interest" description="Disordered" evidence="8">
    <location>
        <begin position="301"/>
        <end position="324"/>
    </location>
</feature>
<evidence type="ECO:0000313" key="11">
    <source>
        <dbReference type="Proteomes" id="UP001166052"/>
    </source>
</evidence>
<keyword evidence="11" id="KW-1185">Reference proteome</keyword>
<evidence type="ECO:0000256" key="5">
    <source>
        <dbReference type="ARBA" id="ARBA00023034"/>
    </source>
</evidence>
<keyword evidence="4" id="KW-0653">Protein transport</keyword>
<dbReference type="InterPro" id="IPR008152">
    <property type="entry name" value="Clathrin_a/b/g-adaptin_app_Ig"/>
</dbReference>
<dbReference type="SUPFAM" id="SSF49348">
    <property type="entry name" value="Clathrin adaptor appendage domain"/>
    <property type="match status" value="1"/>
</dbReference>
<feature type="domain" description="GAE" evidence="9">
    <location>
        <begin position="1241"/>
        <end position="1332"/>
    </location>
</feature>
<evidence type="ECO:0000256" key="3">
    <source>
        <dbReference type="ARBA" id="ARBA00022448"/>
    </source>
</evidence>
<protein>
    <submittedName>
        <fullName evidence="10">AP1G1 protein</fullName>
    </submittedName>
</protein>
<comment type="subcellular location">
    <subcellularLocation>
        <location evidence="7">Endomembrane system</location>
        <topology evidence="7">Peripheral membrane protein</topology>
        <orientation evidence="7">Cytoplasmic side</orientation>
    </subcellularLocation>
    <subcellularLocation>
        <location evidence="1">Golgi apparatus</location>
    </subcellularLocation>
</comment>
<reference evidence="10" key="1">
    <citation type="journal article" date="2021" name="Cell">
        <title>Tracing the genetic footprints of vertebrate landing in non-teleost ray-finned fishes.</title>
        <authorList>
            <person name="Bi X."/>
            <person name="Wang K."/>
            <person name="Yang L."/>
            <person name="Pan H."/>
            <person name="Jiang H."/>
            <person name="Wei Q."/>
            <person name="Fang M."/>
            <person name="Yu H."/>
            <person name="Zhu C."/>
            <person name="Cai Y."/>
            <person name="He Y."/>
            <person name="Gan X."/>
            <person name="Zeng H."/>
            <person name="Yu D."/>
            <person name="Zhu Y."/>
            <person name="Jiang H."/>
            <person name="Qiu Q."/>
            <person name="Yang H."/>
            <person name="Zhang Y.E."/>
            <person name="Wang W."/>
            <person name="Zhu M."/>
            <person name="He S."/>
            <person name="Zhang G."/>
        </authorList>
    </citation>
    <scope>NUCLEOTIDE SEQUENCE</scope>
    <source>
        <strain evidence="10">Bchr_001</strain>
    </source>
</reference>
<sequence length="1332" mass="149131">MARKVESTAVGADITTLSLAAIQFSTPPLRITSAALWLVMKHRDTRNYGKLIDFVDMVCDAAPEILSYRHRAKLTLGLRAKIILEKMVHSACPADIEAELERVVPPSVPSDQLTKQDKKKVLESVENFKNLILSLVKCKKMRSHYLQNCLHVEYGEEFLQALEKLLWEFLVRLDETMSVPNFNQVMFTLKWWCCDQEIPHGSNNYCAVSPGKCSSQSPENSFSGLQPAKSKNSMTVHSEKKSVPCELFYRSCNKKSPSRKAWKPHCHYDRSIIYSDSDAECDSEDSSYRLVEKQCSASCSLGRKPSSDRYGKMGSMGSPGHHAIRKSSQLKGLDSIKCNFQNISAFSRNKCCSKQCEGCVKANQSSKKAGKYLSNGSCCQSSQDHESNIDYLQKNLAASCLIRKPIVLIHRLDFGVLPSNHVHCTLAQEVNPLDHHDHMPDVFTVPLSPQKRQHGNDIIINSSKVWASSGKRRKLEEKENCFDQMELERKSTVPQEPATVSQTPLDISDDVILDSEDEMTKSFKSRVKRGRCRALFVPREQEVRSRLQGDVLILCRRPVDILHYKKVRSSAMAPSSVKLQELIRLIRTAKTQAEERAIIQKECADIRSSFREEDPSFRCRNVAKLLYMHMLGYPAHFGQMECLKLIASPRFSDKRVGYLGAMLLLDERQDASLLITNSIKNDMNHNSQYVQGLALCTLGCMGSSEMCRDLATEVERLLKTSNSYIKKKAALSAVHVVRKVPELIELYIPAAESLLGGKNHGVLHSAVVLISEMCVRNPEATCKFKKVVPELVQIMKNLIMSGYSPEHNVGGISDPFLQVQMLHLMRILGQNDDEVSEAMNDILAQVATNTDTSKNAGNAILYETVLTIMDIRSESGLRVLAVNILGRFLLNSDKNIRYIAMTSLLKMVQTDHNAVQRHRGTIVDCLKDTDASVKRRALDLTFALINGHNIRSMIKELLQFLDHCPAELRSDCASGIFLAAEKYAPSKRWHIDTILRVLTTAGSYVRDETVPNLIQLITNTSELYAYTVHKLYQAVLADISQQPLVQVAAWCIGEYGEFLLSGTCEEEKTVKVTEDDMLDVLEIILQSHMSSPATRGYALTSLMKLSTRISDNVDRIRKIVSIYGSCIDVELQQRAIEYNTLFKKYDHMRVAVLERMPVIEKNSQVCSDKSTKVSNDENKPLSLSKPNQTEVKIQNAANQQTVDLLDLIGISDPSPAPVVQNNQEKMVGGELLDLLGGINFGEIPSITAYNKNGLTVEFFFEKVGNNELSIQLKAKNATAKDMKEFILQAAVPKNILIHLQAPSGSVLPALCSGCVSQTILISNPNKVRAFFH</sequence>
<comment type="similarity">
    <text evidence="2">Belongs to the adaptor complexes large subunit family.</text>
</comment>
<dbReference type="InterPro" id="IPR008153">
    <property type="entry name" value="GAE_dom"/>
</dbReference>
<dbReference type="Proteomes" id="UP001166052">
    <property type="component" value="Unassembled WGS sequence"/>
</dbReference>
<dbReference type="SUPFAM" id="SSF48371">
    <property type="entry name" value="ARM repeat"/>
    <property type="match status" value="1"/>
</dbReference>
<gene>
    <name evidence="10" type="primary">Ap1g1_2</name>
    <name evidence="10" type="ORF">GTO92_0001815</name>
</gene>
<dbReference type="Gene3D" id="2.60.40.1230">
    <property type="match status" value="1"/>
</dbReference>
<evidence type="ECO:0000256" key="2">
    <source>
        <dbReference type="ARBA" id="ARBA00006613"/>
    </source>
</evidence>
<dbReference type="SMART" id="SM00809">
    <property type="entry name" value="Alpha_adaptinC2"/>
    <property type="match status" value="1"/>
</dbReference>
<dbReference type="CDD" id="cd11657">
    <property type="entry name" value="TIN2_N"/>
    <property type="match status" value="1"/>
</dbReference>
<evidence type="ECO:0000259" key="9">
    <source>
        <dbReference type="PROSITE" id="PS50180"/>
    </source>
</evidence>
<dbReference type="InterPro" id="IPR013041">
    <property type="entry name" value="Clathrin_app_Ig-like_sf"/>
</dbReference>
<evidence type="ECO:0000256" key="4">
    <source>
        <dbReference type="ARBA" id="ARBA00022927"/>
    </source>
</evidence>
<accession>A0ABS2YS50</accession>
<organism evidence="10 11">
    <name type="scientific">Polypterus senegalus</name>
    <name type="common">Senegal bichir</name>
    <dbReference type="NCBI Taxonomy" id="55291"/>
    <lineage>
        <taxon>Eukaryota</taxon>
        <taxon>Metazoa</taxon>
        <taxon>Chordata</taxon>
        <taxon>Craniata</taxon>
        <taxon>Vertebrata</taxon>
        <taxon>Euteleostomi</taxon>
        <taxon>Actinopterygii</taxon>
        <taxon>Polypteriformes</taxon>
        <taxon>Polypteridae</taxon>
        <taxon>Polypterus</taxon>
    </lineage>
</organism>
<dbReference type="InterPro" id="IPR002553">
    <property type="entry name" value="Clathrin/coatomer_adapt-like_N"/>
</dbReference>
<dbReference type="InterPro" id="IPR050840">
    <property type="entry name" value="Adaptor_Complx_Large_Subunit"/>
</dbReference>
<dbReference type="InterPro" id="IPR016024">
    <property type="entry name" value="ARM-type_fold"/>
</dbReference>
<dbReference type="PANTHER" id="PTHR22780">
    <property type="entry name" value="ADAPTIN, ALPHA/GAMMA/EPSILON"/>
    <property type="match status" value="1"/>
</dbReference>
<dbReference type="Gene3D" id="1.25.10.10">
    <property type="entry name" value="Leucine-rich Repeat Variant"/>
    <property type="match status" value="1"/>
</dbReference>
<evidence type="ECO:0000313" key="10">
    <source>
        <dbReference type="EMBL" id="MBN3288979.1"/>
    </source>
</evidence>
<dbReference type="PROSITE" id="PS50180">
    <property type="entry name" value="GAE"/>
    <property type="match status" value="1"/>
</dbReference>
<evidence type="ECO:0000256" key="8">
    <source>
        <dbReference type="SAM" id="MobiDB-lite"/>
    </source>
</evidence>
<evidence type="ECO:0000256" key="7">
    <source>
        <dbReference type="ARBA" id="ARBA00029433"/>
    </source>
</evidence>
<dbReference type="InterPro" id="IPR011989">
    <property type="entry name" value="ARM-like"/>
</dbReference>
<name>A0ABS2YS50_POLSE</name>
<keyword evidence="6" id="KW-0472">Membrane</keyword>
<dbReference type="EMBL" id="JAAWVN010000280">
    <property type="protein sequence ID" value="MBN3288979.1"/>
    <property type="molecule type" value="Genomic_DNA"/>
</dbReference>
<keyword evidence="3" id="KW-0813">Transport</keyword>
<evidence type="ECO:0000256" key="1">
    <source>
        <dbReference type="ARBA" id="ARBA00004555"/>
    </source>
</evidence>
<dbReference type="Pfam" id="PF14973">
    <property type="entry name" value="TINF2_N"/>
    <property type="match status" value="1"/>
</dbReference>
<proteinExistence type="inferred from homology"/>
<dbReference type="InterPro" id="IPR029400">
    <property type="entry name" value="TINF2_N"/>
</dbReference>
<comment type="caution">
    <text evidence="10">The sequence shown here is derived from an EMBL/GenBank/DDBJ whole genome shotgun (WGS) entry which is preliminary data.</text>
</comment>
<feature type="non-terminal residue" evidence="10">
    <location>
        <position position="1332"/>
    </location>
</feature>
<evidence type="ECO:0000256" key="6">
    <source>
        <dbReference type="ARBA" id="ARBA00023136"/>
    </source>
</evidence>
<feature type="non-terminal residue" evidence="10">
    <location>
        <position position="1"/>
    </location>
</feature>
<keyword evidence="5" id="KW-0333">Golgi apparatus</keyword>
<dbReference type="Pfam" id="PF02883">
    <property type="entry name" value="Alpha_adaptinC2"/>
    <property type="match status" value="1"/>
</dbReference>